<reference evidence="2 3" key="1">
    <citation type="journal article" date="2016" name="BMC Genomics">
        <title>Comparative genomic and transcriptomic analyses of the Fuzhuan brick tea-fermentation fungus Aspergillus cristatus.</title>
        <authorList>
            <person name="Ge Y."/>
            <person name="Wang Y."/>
            <person name="Liu Y."/>
            <person name="Tan Y."/>
            <person name="Ren X."/>
            <person name="Zhang X."/>
            <person name="Hyde K.D."/>
            <person name="Liu Y."/>
            <person name="Liu Z."/>
        </authorList>
    </citation>
    <scope>NUCLEOTIDE SEQUENCE [LARGE SCALE GENOMIC DNA]</scope>
    <source>
        <strain evidence="2 3">GZAAS20.1005</strain>
    </source>
</reference>
<dbReference type="EMBL" id="JXNT01000008">
    <property type="protein sequence ID" value="ODM17377.1"/>
    <property type="molecule type" value="Genomic_DNA"/>
</dbReference>
<accession>A0A1E3B8V3</accession>
<protein>
    <submittedName>
        <fullName evidence="2">Uncharacterized protein</fullName>
    </submittedName>
</protein>
<proteinExistence type="predicted"/>
<feature type="region of interest" description="Disordered" evidence="1">
    <location>
        <begin position="1"/>
        <end position="24"/>
    </location>
</feature>
<name>A0A1E3B8V3_ASPCR</name>
<feature type="compositionally biased region" description="Basic and acidic residues" evidence="1">
    <location>
        <begin position="13"/>
        <end position="24"/>
    </location>
</feature>
<keyword evidence="3" id="KW-1185">Reference proteome</keyword>
<evidence type="ECO:0000313" key="3">
    <source>
        <dbReference type="Proteomes" id="UP000094569"/>
    </source>
</evidence>
<dbReference type="AlphaFoldDB" id="A0A1E3B8V3"/>
<sequence>MIESSSVKSSSDPSHHPENAEARKHEVLNEITQQLNQQQDEQFLEFPSIEPELADGILDEIDRQLEDPSLRTSYDSLRKTLSFCLETYFYPGCAYIVDFPSYWIGVLR</sequence>
<comment type="caution">
    <text evidence="2">The sequence shown here is derived from an EMBL/GenBank/DDBJ whole genome shotgun (WGS) entry which is preliminary data.</text>
</comment>
<dbReference type="VEuPathDB" id="FungiDB:SI65_07052"/>
<gene>
    <name evidence="2" type="ORF">SI65_07052</name>
</gene>
<evidence type="ECO:0000256" key="1">
    <source>
        <dbReference type="SAM" id="MobiDB-lite"/>
    </source>
</evidence>
<organism evidence="2 3">
    <name type="scientific">Aspergillus cristatus</name>
    <name type="common">Chinese Fuzhuan brick tea-fermentation fungus</name>
    <name type="synonym">Eurotium cristatum</name>
    <dbReference type="NCBI Taxonomy" id="573508"/>
    <lineage>
        <taxon>Eukaryota</taxon>
        <taxon>Fungi</taxon>
        <taxon>Dikarya</taxon>
        <taxon>Ascomycota</taxon>
        <taxon>Pezizomycotina</taxon>
        <taxon>Eurotiomycetes</taxon>
        <taxon>Eurotiomycetidae</taxon>
        <taxon>Eurotiales</taxon>
        <taxon>Aspergillaceae</taxon>
        <taxon>Aspergillus</taxon>
        <taxon>Aspergillus subgen. Aspergillus</taxon>
    </lineage>
</organism>
<feature type="compositionally biased region" description="Low complexity" evidence="1">
    <location>
        <begin position="1"/>
        <end position="12"/>
    </location>
</feature>
<evidence type="ECO:0000313" key="2">
    <source>
        <dbReference type="EMBL" id="ODM17377.1"/>
    </source>
</evidence>
<dbReference type="Proteomes" id="UP000094569">
    <property type="component" value="Unassembled WGS sequence"/>
</dbReference>